<keyword evidence="5" id="KW-1185">Reference proteome</keyword>
<protein>
    <recommendedName>
        <fullName evidence="3">Chitin-binding type-2 domain-containing protein</fullName>
    </recommendedName>
</protein>
<dbReference type="InterPro" id="IPR036508">
    <property type="entry name" value="Chitin-bd_dom_sf"/>
</dbReference>
<gene>
    <name evidence="4" type="ORF">THAOC_31548</name>
</gene>
<dbReference type="Pfam" id="PF01607">
    <property type="entry name" value="CBM_14"/>
    <property type="match status" value="1"/>
</dbReference>
<comment type="caution">
    <text evidence="4">The sequence shown here is derived from an EMBL/GenBank/DDBJ whole genome shotgun (WGS) entry which is preliminary data.</text>
</comment>
<dbReference type="SUPFAM" id="SSF57625">
    <property type="entry name" value="Invertebrate chitin-binding proteins"/>
    <property type="match status" value="1"/>
</dbReference>
<accession>K0RB71</accession>
<dbReference type="Proteomes" id="UP000266841">
    <property type="component" value="Unassembled WGS sequence"/>
</dbReference>
<organism evidence="4 5">
    <name type="scientific">Thalassiosira oceanica</name>
    <name type="common">Marine diatom</name>
    <dbReference type="NCBI Taxonomy" id="159749"/>
    <lineage>
        <taxon>Eukaryota</taxon>
        <taxon>Sar</taxon>
        <taxon>Stramenopiles</taxon>
        <taxon>Ochrophyta</taxon>
        <taxon>Bacillariophyta</taxon>
        <taxon>Coscinodiscophyceae</taxon>
        <taxon>Thalassiosirophycidae</taxon>
        <taxon>Thalassiosirales</taxon>
        <taxon>Thalassiosiraceae</taxon>
        <taxon>Thalassiosira</taxon>
    </lineage>
</organism>
<feature type="domain" description="Chitin-binding type-2" evidence="3">
    <location>
        <begin position="27"/>
        <end position="95"/>
    </location>
</feature>
<dbReference type="GO" id="GO:0008061">
    <property type="term" value="F:chitin binding"/>
    <property type="evidence" value="ECO:0007669"/>
    <property type="project" value="InterPro"/>
</dbReference>
<reference evidence="4 5" key="1">
    <citation type="journal article" date="2012" name="Genome Biol.">
        <title>Genome and low-iron response of an oceanic diatom adapted to chronic iron limitation.</title>
        <authorList>
            <person name="Lommer M."/>
            <person name="Specht M."/>
            <person name="Roy A.S."/>
            <person name="Kraemer L."/>
            <person name="Andreson R."/>
            <person name="Gutowska M.A."/>
            <person name="Wolf J."/>
            <person name="Bergner S.V."/>
            <person name="Schilhabel M.B."/>
            <person name="Klostermeier U.C."/>
            <person name="Beiko R.G."/>
            <person name="Rosenstiel P."/>
            <person name="Hippler M."/>
            <person name="Laroche J."/>
        </authorList>
    </citation>
    <scope>NUCLEOTIDE SEQUENCE [LARGE SCALE GENOMIC DNA]</scope>
    <source>
        <strain evidence="4 5">CCMP1005</strain>
    </source>
</reference>
<feature type="region of interest" description="Disordered" evidence="1">
    <location>
        <begin position="164"/>
        <end position="201"/>
    </location>
</feature>
<evidence type="ECO:0000259" key="3">
    <source>
        <dbReference type="PROSITE" id="PS50940"/>
    </source>
</evidence>
<evidence type="ECO:0000313" key="4">
    <source>
        <dbReference type="EMBL" id="EJK49559.1"/>
    </source>
</evidence>
<evidence type="ECO:0000256" key="2">
    <source>
        <dbReference type="SAM" id="SignalP"/>
    </source>
</evidence>
<dbReference type="PROSITE" id="PS50940">
    <property type="entry name" value="CHIT_BIND_II"/>
    <property type="match status" value="1"/>
</dbReference>
<sequence length="404" mass="42895">MMKLQLLLAFSFFAPGVVSFDDPHDTDGLCADKGFTGFKATRDCRGYVHCAEGRLTAGHANGGVISCWPNQLFDEELGICAHWTVVDRKGQHCPDFRQEMMMPDVKDENAMEEYFFCGETANHAATICEPCEGGSRLECKNPIHNCFAKITRCARIADTGSNVSKVEEPDKSYEAKESTLTKEPTKVTTEESAGLVTPSSTPIPSVAANKMFSSPTFDEVLTTKVSRKTNSVSTCGVSWALMVGDCSKSQPCPSGLNEECPTGQTCFTGSPCGESNKVTSNDKTAVNVSSQSSAGDVPTCGVSWALMVGDCSKSQPCPSGLNEECPTGQTCFSGSPCGNMEPVMSGSGAESEQVMLGEAEGQIITSGADTWNTCGVSWSWMVNDCESAKPCPSGSNDECPSGET</sequence>
<feature type="signal peptide" evidence="2">
    <location>
        <begin position="1"/>
        <end position="19"/>
    </location>
</feature>
<dbReference type="InterPro" id="IPR002557">
    <property type="entry name" value="Chitin-bd_dom"/>
</dbReference>
<dbReference type="AlphaFoldDB" id="K0RB71"/>
<dbReference type="OrthoDB" id="2146492at2759"/>
<proteinExistence type="predicted"/>
<dbReference type="GO" id="GO:0005576">
    <property type="term" value="C:extracellular region"/>
    <property type="evidence" value="ECO:0007669"/>
    <property type="project" value="InterPro"/>
</dbReference>
<feature type="chain" id="PRO_5003836858" description="Chitin-binding type-2 domain-containing protein" evidence="2">
    <location>
        <begin position="20"/>
        <end position="404"/>
    </location>
</feature>
<dbReference type="EMBL" id="AGNL01044657">
    <property type="protein sequence ID" value="EJK49559.1"/>
    <property type="molecule type" value="Genomic_DNA"/>
</dbReference>
<evidence type="ECO:0000256" key="1">
    <source>
        <dbReference type="SAM" id="MobiDB-lite"/>
    </source>
</evidence>
<name>K0RB71_THAOC</name>
<feature type="compositionally biased region" description="Polar residues" evidence="1">
    <location>
        <begin position="190"/>
        <end position="201"/>
    </location>
</feature>
<keyword evidence="2" id="KW-0732">Signal</keyword>
<feature type="compositionally biased region" description="Basic and acidic residues" evidence="1">
    <location>
        <begin position="165"/>
        <end position="189"/>
    </location>
</feature>
<evidence type="ECO:0000313" key="5">
    <source>
        <dbReference type="Proteomes" id="UP000266841"/>
    </source>
</evidence>